<dbReference type="InterPro" id="IPR020879">
    <property type="entry name" value="GlcNAc-bd_A"/>
</dbReference>
<dbReference type="RefSeq" id="WP_006879305.1">
    <property type="nucleotide sequence ID" value="NZ_AEVS01000059.1"/>
</dbReference>
<dbReference type="Pfam" id="PF03067">
    <property type="entry name" value="LPMO_10"/>
    <property type="match status" value="1"/>
</dbReference>
<dbReference type="Proteomes" id="UP000004371">
    <property type="component" value="Unassembled WGS sequence"/>
</dbReference>
<gene>
    <name evidence="5" type="primary">gbpA</name>
    <name evidence="9" type="ORF">VIBR0546_10334</name>
</gene>
<dbReference type="AlphaFoldDB" id="E8LTZ6"/>
<evidence type="ECO:0000256" key="1">
    <source>
        <dbReference type="ARBA" id="ARBA00004613"/>
    </source>
</evidence>
<dbReference type="Pfam" id="PF21868">
    <property type="entry name" value="GbpA_D3"/>
    <property type="match status" value="1"/>
</dbReference>
<dbReference type="EMBL" id="AEVS01000059">
    <property type="protein sequence ID" value="EGA65832.1"/>
    <property type="molecule type" value="Genomic_DNA"/>
</dbReference>
<dbReference type="InterPro" id="IPR014756">
    <property type="entry name" value="Ig_E-set"/>
</dbReference>
<evidence type="ECO:0000313" key="9">
    <source>
        <dbReference type="EMBL" id="EGA65832.1"/>
    </source>
</evidence>
<evidence type="ECO:0000256" key="4">
    <source>
        <dbReference type="ARBA" id="ARBA00022729"/>
    </source>
</evidence>
<protein>
    <recommendedName>
        <fullName evidence="5">GlcNAc-binding protein A</fullName>
    </recommendedName>
</protein>
<sequence length="487" mass="53151" precursor="true">MRKLPNKSLIALALISVSGASYGHGYVSAYENGVAESRVALCKFPSSDTNEKNTNCGAIQYEPQSVEGPDGFPEGGPADGKIASAATSLAAALDEQTANRWVKRPISSGSQHFEWTFTANHVTKDWKYYITKQGWNPNQPLARESFDLTPFCVVDGGMVQPPKRVSHLCNVPEREGYQVILAVWDVGDTAASFYNVIDVQFDGDAPEVPDWSQGGQINPGLNLSVGDSVYTRVFDHNGENPSYSTELVIETAEQGQANNWSYALANKVNQEQSQIRAGQLNDQGDFTPVYGTNPVYLKAGSGLNSVEIGYKVETPEPDYNLEVTGLESEYIIGDSPTQLNLTLAASGDLSAELTVFNHHREPLASYTDQMADGEVTTATLTLSKSEQGHHMLVVVLKDQQGSVVDQNTLDFHLTEEATPPPSDDYDFVFPEGMDNYTAGTKVLASDSHIYQCKAFPYSGYCTQWSPSANQYEPAVGSHWPSAWDKLN</sequence>
<dbReference type="FunFam" id="2.70.50.50:FF:000001">
    <property type="entry name" value="Chitin-binding protein"/>
    <property type="match status" value="1"/>
</dbReference>
<dbReference type="PANTHER" id="PTHR34823">
    <property type="entry name" value="GLCNAC-BINDING PROTEIN A"/>
    <property type="match status" value="1"/>
</dbReference>
<evidence type="ECO:0000259" key="8">
    <source>
        <dbReference type="Pfam" id="PF21868"/>
    </source>
</evidence>
<dbReference type="CDD" id="cd21177">
    <property type="entry name" value="LPMO_AA10"/>
    <property type="match status" value="1"/>
</dbReference>
<keyword evidence="3 5" id="KW-0147">Chitin-binding</keyword>
<keyword evidence="10" id="KW-1185">Reference proteome</keyword>
<dbReference type="Pfam" id="PF18416">
    <property type="entry name" value="GbpA_2"/>
    <property type="match status" value="1"/>
</dbReference>
<keyword evidence="4 5" id="KW-0732">Signal</keyword>
<evidence type="ECO:0000259" key="6">
    <source>
        <dbReference type="Pfam" id="PF03067"/>
    </source>
</evidence>
<feature type="domain" description="GlcNAc-binding protein A third" evidence="8">
    <location>
        <begin position="318"/>
        <end position="414"/>
    </location>
</feature>
<comment type="similarity">
    <text evidence="5">Belongs to the GbpA family.</text>
</comment>
<feature type="domain" description="N-acetylglucosamine binding protein A" evidence="7">
    <location>
        <begin position="211"/>
        <end position="308"/>
    </location>
</feature>
<evidence type="ECO:0000256" key="3">
    <source>
        <dbReference type="ARBA" id="ARBA00022669"/>
    </source>
</evidence>
<evidence type="ECO:0000259" key="7">
    <source>
        <dbReference type="Pfam" id="PF18416"/>
    </source>
</evidence>
<reference evidence="9 10" key="1">
    <citation type="journal article" date="2012" name="Int. J. Syst. Evol. Microbiol.">
        <title>Vibrio caribbeanicus sp. nov., isolated from the marine sponge Scleritoderma cyanea.</title>
        <authorList>
            <person name="Hoffmann M."/>
            <person name="Monday S.R."/>
            <person name="Allard M.W."/>
            <person name="Strain E.A."/>
            <person name="Whittaker P."/>
            <person name="Naum M."/>
            <person name="McCarthy P.J."/>
            <person name="Lopez J.V."/>
            <person name="Fischer M."/>
            <person name="Brown E.W."/>
        </authorList>
    </citation>
    <scope>NUCLEOTIDE SEQUENCE [LARGE SCALE GENOMIC DNA]</scope>
    <source>
        <strain evidence="9 10">LMG 20546</strain>
    </source>
</reference>
<dbReference type="SUPFAM" id="SSF81296">
    <property type="entry name" value="E set domains"/>
    <property type="match status" value="1"/>
</dbReference>
<comment type="caution">
    <text evidence="9">The sequence shown here is derived from an EMBL/GenBank/DDBJ whole genome shotgun (WGS) entry which is preliminary data.</text>
</comment>
<dbReference type="InterPro" id="IPR054063">
    <property type="entry name" value="GbpA_D3"/>
</dbReference>
<evidence type="ECO:0000256" key="5">
    <source>
        <dbReference type="HAMAP-Rule" id="MF_01905"/>
    </source>
</evidence>
<dbReference type="eggNOG" id="COG3397">
    <property type="taxonomic scope" value="Bacteria"/>
</dbReference>
<organism evidence="9 10">
    <name type="scientific">Vibrio brasiliensis LMG 20546</name>
    <dbReference type="NCBI Taxonomy" id="945543"/>
    <lineage>
        <taxon>Bacteria</taxon>
        <taxon>Pseudomonadati</taxon>
        <taxon>Pseudomonadota</taxon>
        <taxon>Gammaproteobacteria</taxon>
        <taxon>Vibrionales</taxon>
        <taxon>Vibrionaceae</taxon>
        <taxon>Vibrio</taxon>
        <taxon>Vibrio oreintalis group</taxon>
    </lineage>
</organism>
<dbReference type="HAMAP" id="MF_01905">
    <property type="entry name" value="GbpA"/>
    <property type="match status" value="1"/>
</dbReference>
<dbReference type="Gene3D" id="2.70.50.50">
    <property type="entry name" value="chitin-binding protein cbp21"/>
    <property type="match status" value="1"/>
</dbReference>
<dbReference type="Gene3D" id="2.60.40.2550">
    <property type="match status" value="1"/>
</dbReference>
<dbReference type="OrthoDB" id="3675244at2"/>
<proteinExistence type="inferred from homology"/>
<evidence type="ECO:0000256" key="2">
    <source>
        <dbReference type="ARBA" id="ARBA00022525"/>
    </source>
</evidence>
<comment type="subcellular location">
    <subcellularLocation>
        <location evidence="1 5">Secreted</location>
    </subcellularLocation>
</comment>
<dbReference type="GO" id="GO:0008061">
    <property type="term" value="F:chitin binding"/>
    <property type="evidence" value="ECO:0007669"/>
    <property type="project" value="UniProtKB-UniRule"/>
</dbReference>
<accession>E8LTZ6</accession>
<keyword evidence="2 5" id="KW-0964">Secreted</keyword>
<dbReference type="InterPro" id="IPR004302">
    <property type="entry name" value="Cellulose/chitin-bd_N"/>
</dbReference>
<feature type="signal peptide" evidence="5">
    <location>
        <begin position="1"/>
        <end position="23"/>
    </location>
</feature>
<feature type="domain" description="Chitin-binding type-4" evidence="6">
    <location>
        <begin position="24"/>
        <end position="199"/>
    </location>
</feature>
<feature type="chain" id="PRO_5009011169" description="GlcNAc-binding protein A" evidence="5">
    <location>
        <begin position="24"/>
        <end position="487"/>
    </location>
</feature>
<dbReference type="InterPro" id="IPR041029">
    <property type="entry name" value="GbpA_2"/>
</dbReference>
<comment type="function">
    <text evidence="5">Probably interacts with GlcNAc residues. May promote attachment to both epithelial cell surfaces and chitin.</text>
</comment>
<dbReference type="NCBIfam" id="NF009690">
    <property type="entry name" value="PRK13211.1"/>
    <property type="match status" value="1"/>
</dbReference>
<dbReference type="GO" id="GO:0005576">
    <property type="term" value="C:extracellular region"/>
    <property type="evidence" value="ECO:0007669"/>
    <property type="project" value="UniProtKB-SubCell"/>
</dbReference>
<dbReference type="PANTHER" id="PTHR34823:SF1">
    <property type="entry name" value="CHITIN-BINDING TYPE-4 DOMAIN-CONTAINING PROTEIN"/>
    <property type="match status" value="1"/>
</dbReference>
<dbReference type="InterPro" id="IPR051024">
    <property type="entry name" value="GlcNAc_Chitin_IntDeg"/>
</dbReference>
<name>E8LTZ6_9VIBR</name>
<dbReference type="Gene3D" id="3.30.70.2150">
    <property type="match status" value="1"/>
</dbReference>
<dbReference type="STRING" id="945543.VIBR0546_10334"/>
<evidence type="ECO:0000313" key="10">
    <source>
        <dbReference type="Proteomes" id="UP000004371"/>
    </source>
</evidence>